<dbReference type="SUPFAM" id="SSF52266">
    <property type="entry name" value="SGNH hydrolase"/>
    <property type="match status" value="1"/>
</dbReference>
<dbReference type="PANTHER" id="PTHR45642">
    <property type="entry name" value="GDSL ESTERASE/LIPASE EXL3"/>
    <property type="match status" value="1"/>
</dbReference>
<evidence type="ECO:0000256" key="2">
    <source>
        <dbReference type="SAM" id="Phobius"/>
    </source>
</evidence>
<dbReference type="RefSeq" id="XP_056853721.1">
    <property type="nucleotide sequence ID" value="XM_056997741.1"/>
</dbReference>
<proteinExistence type="inferred from homology"/>
<sequence>MMGFSKELERTWLNLYVFVGSLMVLEVIVVVKAQLVPSLFIFGDSVVDVGNNNHIYTIVKANFPPYGRDFTTHTPTGRFCNGKLATDFTAENLGFTSYPQAYLDKKAKGRNLLIGANFASAASGYYDGTAKLYVSIIFTSILCIINTSVSVLFFSELVVFFVMKSAISLPQQLEHYKDYISRIQEIATSSNANATSIISDGIYVVSAGSSDFIQNYYINPLLYKVQSPDDFSDLLILSYSNFIQNLYSLGARRIGVTTLPPLGCLPAAITVAGPHEGGCSESLNNDAISFNSKLNATSQDLKRSLIGLNLVVFDIYQPLYDLATRPSEFGFAEARRACCGTGLLETSILCNPKSVGTCTNATEYVFWDGFHPTEAANKILSDNLLVSGISLIS</sequence>
<feature type="transmembrane region" description="Helical" evidence="2">
    <location>
        <begin position="12"/>
        <end position="31"/>
    </location>
</feature>
<organism evidence="3 4">
    <name type="scientific">Raphanus sativus</name>
    <name type="common">Radish</name>
    <name type="synonym">Raphanus raphanistrum var. sativus</name>
    <dbReference type="NCBI Taxonomy" id="3726"/>
    <lineage>
        <taxon>Eukaryota</taxon>
        <taxon>Viridiplantae</taxon>
        <taxon>Streptophyta</taxon>
        <taxon>Embryophyta</taxon>
        <taxon>Tracheophyta</taxon>
        <taxon>Spermatophyta</taxon>
        <taxon>Magnoliopsida</taxon>
        <taxon>eudicotyledons</taxon>
        <taxon>Gunneridae</taxon>
        <taxon>Pentapetalae</taxon>
        <taxon>rosids</taxon>
        <taxon>malvids</taxon>
        <taxon>Brassicales</taxon>
        <taxon>Brassicaceae</taxon>
        <taxon>Brassiceae</taxon>
        <taxon>Raphanus</taxon>
    </lineage>
</organism>
<dbReference type="KEGG" id="rsz:108842796"/>
<keyword evidence="2" id="KW-0812">Transmembrane</keyword>
<evidence type="ECO:0000313" key="4">
    <source>
        <dbReference type="RefSeq" id="XP_056853721.1"/>
    </source>
</evidence>
<evidence type="ECO:0000313" key="3">
    <source>
        <dbReference type="Proteomes" id="UP000504610"/>
    </source>
</evidence>
<keyword evidence="2" id="KW-0472">Membrane</keyword>
<accession>A0A9W3CQ62</accession>
<dbReference type="InterPro" id="IPR035669">
    <property type="entry name" value="SGNH_plant_lipase-like"/>
</dbReference>
<dbReference type="Proteomes" id="UP000504610">
    <property type="component" value="Chromosome 2"/>
</dbReference>
<reference evidence="3" key="1">
    <citation type="journal article" date="2019" name="Database">
        <title>The radish genome database (RadishGD): an integrated information resource for radish genomics.</title>
        <authorList>
            <person name="Yu H.J."/>
            <person name="Baek S."/>
            <person name="Lee Y.J."/>
            <person name="Cho A."/>
            <person name="Mun J.H."/>
        </authorList>
    </citation>
    <scope>NUCLEOTIDE SEQUENCE [LARGE SCALE GENOMIC DNA]</scope>
    <source>
        <strain evidence="3">cv. WK10039</strain>
    </source>
</reference>
<comment type="similarity">
    <text evidence="1">Belongs to the 'GDSL' lipolytic enzyme family.</text>
</comment>
<protein>
    <submittedName>
        <fullName evidence="4">GDSL esterase/lipase At5g22810</fullName>
    </submittedName>
</protein>
<dbReference type="Gene3D" id="3.40.50.1110">
    <property type="entry name" value="SGNH hydrolase"/>
    <property type="match status" value="1"/>
</dbReference>
<dbReference type="InterPro" id="IPR036514">
    <property type="entry name" value="SGNH_hydro_sf"/>
</dbReference>
<evidence type="ECO:0000256" key="1">
    <source>
        <dbReference type="ARBA" id="ARBA00008668"/>
    </source>
</evidence>
<dbReference type="PANTHER" id="PTHR45642:SF67">
    <property type="entry name" value="GDSL-LIKE LIPASE_ACYLHYDROLASE FAMILY PROTEIN, EXPRESSED"/>
    <property type="match status" value="1"/>
</dbReference>
<dbReference type="AlphaFoldDB" id="A0A9W3CQ62"/>
<gene>
    <name evidence="4" type="primary">LOC108842796</name>
</gene>
<dbReference type="InterPro" id="IPR050592">
    <property type="entry name" value="GDSL_lipolytic_enzyme"/>
</dbReference>
<dbReference type="OrthoDB" id="1600564at2759"/>
<feature type="transmembrane region" description="Helical" evidence="2">
    <location>
        <begin position="132"/>
        <end position="162"/>
    </location>
</feature>
<name>A0A9W3CQ62_RAPSA</name>
<dbReference type="GO" id="GO:0016788">
    <property type="term" value="F:hydrolase activity, acting on ester bonds"/>
    <property type="evidence" value="ECO:0007669"/>
    <property type="project" value="InterPro"/>
</dbReference>
<dbReference type="CDD" id="cd01837">
    <property type="entry name" value="SGNH_plant_lipase_like"/>
    <property type="match status" value="1"/>
</dbReference>
<reference evidence="4" key="2">
    <citation type="submission" date="2025-08" db="UniProtKB">
        <authorList>
            <consortium name="RefSeq"/>
        </authorList>
    </citation>
    <scope>IDENTIFICATION</scope>
    <source>
        <tissue evidence="4">Leaf</tissue>
    </source>
</reference>
<dbReference type="GeneID" id="108842796"/>
<dbReference type="InterPro" id="IPR001087">
    <property type="entry name" value="GDSL"/>
</dbReference>
<dbReference type="Pfam" id="PF00657">
    <property type="entry name" value="Lipase_GDSL"/>
    <property type="match status" value="1"/>
</dbReference>
<keyword evidence="2" id="KW-1133">Transmembrane helix</keyword>
<dbReference type="FunFam" id="3.40.50.1110:FF:000003">
    <property type="entry name" value="GDSL esterase/lipase APG"/>
    <property type="match status" value="1"/>
</dbReference>
<keyword evidence="3" id="KW-1185">Reference proteome</keyword>